<gene>
    <name evidence="1" type="ORF">V1477_008540</name>
</gene>
<dbReference type="Proteomes" id="UP001607303">
    <property type="component" value="Unassembled WGS sequence"/>
</dbReference>
<organism evidence="1 2">
    <name type="scientific">Vespula maculifrons</name>
    <name type="common">Eastern yellow jacket</name>
    <name type="synonym">Wasp</name>
    <dbReference type="NCBI Taxonomy" id="7453"/>
    <lineage>
        <taxon>Eukaryota</taxon>
        <taxon>Metazoa</taxon>
        <taxon>Ecdysozoa</taxon>
        <taxon>Arthropoda</taxon>
        <taxon>Hexapoda</taxon>
        <taxon>Insecta</taxon>
        <taxon>Pterygota</taxon>
        <taxon>Neoptera</taxon>
        <taxon>Endopterygota</taxon>
        <taxon>Hymenoptera</taxon>
        <taxon>Apocrita</taxon>
        <taxon>Aculeata</taxon>
        <taxon>Vespoidea</taxon>
        <taxon>Vespidae</taxon>
        <taxon>Vespinae</taxon>
        <taxon>Vespula</taxon>
    </lineage>
</organism>
<proteinExistence type="predicted"/>
<keyword evidence="2" id="KW-1185">Reference proteome</keyword>
<dbReference type="EMBL" id="JAYRBN010000056">
    <property type="protein sequence ID" value="KAL2743051.1"/>
    <property type="molecule type" value="Genomic_DNA"/>
</dbReference>
<protein>
    <submittedName>
        <fullName evidence="1">Uncharacterized protein</fullName>
    </submittedName>
</protein>
<reference evidence="1 2" key="1">
    <citation type="journal article" date="2024" name="Ann. Entomol. Soc. Am.">
        <title>Genomic analyses of the southern and eastern yellowjacket wasps (Hymenoptera: Vespidae) reveal evolutionary signatures of social life.</title>
        <authorList>
            <person name="Catto M.A."/>
            <person name="Caine P.B."/>
            <person name="Orr S.E."/>
            <person name="Hunt B.G."/>
            <person name="Goodisman M.A.D."/>
        </authorList>
    </citation>
    <scope>NUCLEOTIDE SEQUENCE [LARGE SCALE GENOMIC DNA]</scope>
    <source>
        <strain evidence="1">232</strain>
        <tissue evidence="1">Head and thorax</tissue>
    </source>
</reference>
<accession>A0ABD2CDB0</accession>
<evidence type="ECO:0000313" key="2">
    <source>
        <dbReference type="Proteomes" id="UP001607303"/>
    </source>
</evidence>
<comment type="caution">
    <text evidence="1">The sequence shown here is derived from an EMBL/GenBank/DDBJ whole genome shotgun (WGS) entry which is preliminary data.</text>
</comment>
<name>A0ABD2CDB0_VESMC</name>
<sequence>MELRKNISLMEDTHLTRPEHHICIYAPYTHLPPPVQLKTYSLRISSLLQAAIAKQKVVDRDKILLLDDRRVRPWHNILSSSLLRHYVVLLPMSSLLDVFRPAPASLIPVHIY</sequence>
<evidence type="ECO:0000313" key="1">
    <source>
        <dbReference type="EMBL" id="KAL2743051.1"/>
    </source>
</evidence>
<dbReference type="AlphaFoldDB" id="A0ABD2CDB0"/>